<organism evidence="2 3">
    <name type="scientific">Flavobacterium rivuli WB 3.3-2 = DSM 21788</name>
    <dbReference type="NCBI Taxonomy" id="1121895"/>
    <lineage>
        <taxon>Bacteria</taxon>
        <taxon>Pseudomonadati</taxon>
        <taxon>Bacteroidota</taxon>
        <taxon>Flavobacteriia</taxon>
        <taxon>Flavobacteriales</taxon>
        <taxon>Flavobacteriaceae</taxon>
        <taxon>Flavobacterium</taxon>
    </lineage>
</organism>
<keyword evidence="1" id="KW-0732">Signal</keyword>
<name>A0A0A2LWH4_9FLAO</name>
<evidence type="ECO:0000256" key="1">
    <source>
        <dbReference type="SAM" id="SignalP"/>
    </source>
</evidence>
<feature type="signal peptide" evidence="1">
    <location>
        <begin position="1"/>
        <end position="20"/>
    </location>
</feature>
<dbReference type="RefSeq" id="WP_020214579.1">
    <property type="nucleotide sequence ID" value="NZ_JRLX01000041.1"/>
</dbReference>
<feature type="chain" id="PRO_5002002482" description="DUF4468 domain-containing protein" evidence="1">
    <location>
        <begin position="21"/>
        <end position="191"/>
    </location>
</feature>
<evidence type="ECO:0000313" key="3">
    <source>
        <dbReference type="Proteomes" id="UP000030152"/>
    </source>
</evidence>
<evidence type="ECO:0000313" key="2">
    <source>
        <dbReference type="EMBL" id="KGO84682.1"/>
    </source>
</evidence>
<protein>
    <recommendedName>
        <fullName evidence="4">DUF4468 domain-containing protein</fullName>
    </recommendedName>
</protein>
<dbReference type="AlphaFoldDB" id="A0A0A2LWH4"/>
<reference evidence="2 3" key="1">
    <citation type="submission" date="2013-09" db="EMBL/GenBank/DDBJ databases">
        <authorList>
            <person name="Zeng Z."/>
            <person name="Chen C."/>
        </authorList>
    </citation>
    <scope>NUCLEOTIDE SEQUENCE [LARGE SCALE GENOMIC DNA]</scope>
    <source>
        <strain evidence="2 3">WB 3.3-2</strain>
    </source>
</reference>
<dbReference type="STRING" id="1121895.GCA_000378485_03400"/>
<proteinExistence type="predicted"/>
<dbReference type="EMBL" id="JRLX01000041">
    <property type="protein sequence ID" value="KGO84682.1"/>
    <property type="molecule type" value="Genomic_DNA"/>
</dbReference>
<gene>
    <name evidence="2" type="ORF">Q765_20235</name>
</gene>
<accession>A0A0A2LWH4</accession>
<dbReference type="Proteomes" id="UP000030152">
    <property type="component" value="Unassembled WGS sequence"/>
</dbReference>
<sequence length="191" mass="21580">MKKHFLLIAFMVASTFTVVAQDKQSLEATALSMYNNTVAGNYEAVANGTYPKIFEVLPKDKMMESLKNMLNGDGYSLMLLKADPKFEYGPIKKIGDGQYCLVKHDLVMKMTFKDPVGDPESKEMIENFKKAMQTNDITFEAKSNSFIIKKRADVVFASDKITKNQWKYMNRAGGKLMEKMFGAEVLKQLGI</sequence>
<comment type="caution">
    <text evidence="2">The sequence shown here is derived from an EMBL/GenBank/DDBJ whole genome shotgun (WGS) entry which is preliminary data.</text>
</comment>
<dbReference type="OrthoDB" id="982449at2"/>
<dbReference type="eggNOG" id="COG4319">
    <property type="taxonomic scope" value="Bacteria"/>
</dbReference>
<keyword evidence="3" id="KW-1185">Reference proteome</keyword>
<evidence type="ECO:0008006" key="4">
    <source>
        <dbReference type="Google" id="ProtNLM"/>
    </source>
</evidence>